<comment type="caution">
    <text evidence="6">The sequence shown here is derived from an EMBL/GenBank/DDBJ whole genome shotgun (WGS) entry which is preliminary data.</text>
</comment>
<dbReference type="Pfam" id="PF00440">
    <property type="entry name" value="TetR_N"/>
    <property type="match status" value="1"/>
</dbReference>
<evidence type="ECO:0000256" key="1">
    <source>
        <dbReference type="ARBA" id="ARBA00023015"/>
    </source>
</evidence>
<protein>
    <submittedName>
        <fullName evidence="6">TetR family transcriptional regulator</fullName>
    </submittedName>
</protein>
<dbReference type="STRING" id="1210063.GCA_001612665_05578"/>
<dbReference type="RefSeq" id="WP_067457657.1">
    <property type="nucleotide sequence ID" value="NZ_SMFR01000009.1"/>
</dbReference>
<organism evidence="6 7">
    <name type="scientific">Nocardia alba</name>
    <dbReference type="NCBI Taxonomy" id="225051"/>
    <lineage>
        <taxon>Bacteria</taxon>
        <taxon>Bacillati</taxon>
        <taxon>Actinomycetota</taxon>
        <taxon>Actinomycetes</taxon>
        <taxon>Mycobacteriales</taxon>
        <taxon>Nocardiaceae</taxon>
        <taxon>Nocardia</taxon>
    </lineage>
</organism>
<evidence type="ECO:0000256" key="2">
    <source>
        <dbReference type="ARBA" id="ARBA00023125"/>
    </source>
</evidence>
<dbReference type="InterPro" id="IPR009057">
    <property type="entry name" value="Homeodomain-like_sf"/>
</dbReference>
<name>A0A4V6NCI0_9NOCA</name>
<evidence type="ECO:0000313" key="7">
    <source>
        <dbReference type="Proteomes" id="UP000294856"/>
    </source>
</evidence>
<dbReference type="AlphaFoldDB" id="A0A4V6NCI0"/>
<evidence type="ECO:0000256" key="4">
    <source>
        <dbReference type="PROSITE-ProRule" id="PRU00335"/>
    </source>
</evidence>
<evidence type="ECO:0000313" key="6">
    <source>
        <dbReference type="EMBL" id="TCJ89785.1"/>
    </source>
</evidence>
<evidence type="ECO:0000256" key="3">
    <source>
        <dbReference type="ARBA" id="ARBA00023163"/>
    </source>
</evidence>
<keyword evidence="3" id="KW-0804">Transcription</keyword>
<sequence length="187" mass="19942">MTEPARRANRGPAAAEANRAALITAAREMFAEYGPEAPLAFIAKRAGVGKGSLYRHFPNRDSVVAAVFEDNISELGQLARAPETTAEKLISAILEQLTDSAALIAALDPTDSSDTRLFAPGQEVIALLRAKLADPAQLGNLREDITLDEVFAGIGMFASLLLTTPESARLTMAATARSLLVRAFYNQ</sequence>
<dbReference type="InterPro" id="IPR001647">
    <property type="entry name" value="HTH_TetR"/>
</dbReference>
<dbReference type="GO" id="GO:0000976">
    <property type="term" value="F:transcription cis-regulatory region binding"/>
    <property type="evidence" value="ECO:0007669"/>
    <property type="project" value="TreeGrafter"/>
</dbReference>
<keyword evidence="7" id="KW-1185">Reference proteome</keyword>
<evidence type="ECO:0000259" key="5">
    <source>
        <dbReference type="PROSITE" id="PS50977"/>
    </source>
</evidence>
<feature type="DNA-binding region" description="H-T-H motif" evidence="4">
    <location>
        <begin position="38"/>
        <end position="57"/>
    </location>
</feature>
<accession>A0A4V6NCI0</accession>
<gene>
    <name evidence="6" type="ORF">DFR71_6423</name>
</gene>
<dbReference type="InterPro" id="IPR050109">
    <property type="entry name" value="HTH-type_TetR-like_transc_reg"/>
</dbReference>
<dbReference type="Gene3D" id="1.10.357.10">
    <property type="entry name" value="Tetracycline Repressor, domain 2"/>
    <property type="match status" value="1"/>
</dbReference>
<dbReference type="GO" id="GO:0003700">
    <property type="term" value="F:DNA-binding transcription factor activity"/>
    <property type="evidence" value="ECO:0007669"/>
    <property type="project" value="TreeGrafter"/>
</dbReference>
<feature type="domain" description="HTH tetR-type" evidence="5">
    <location>
        <begin position="16"/>
        <end position="75"/>
    </location>
</feature>
<dbReference type="PRINTS" id="PR00455">
    <property type="entry name" value="HTHTETR"/>
</dbReference>
<dbReference type="PANTHER" id="PTHR30055:SF234">
    <property type="entry name" value="HTH-TYPE TRANSCRIPTIONAL REGULATOR BETI"/>
    <property type="match status" value="1"/>
</dbReference>
<keyword evidence="1" id="KW-0805">Transcription regulation</keyword>
<dbReference type="SUPFAM" id="SSF46689">
    <property type="entry name" value="Homeodomain-like"/>
    <property type="match status" value="1"/>
</dbReference>
<proteinExistence type="predicted"/>
<dbReference type="EMBL" id="SMFR01000009">
    <property type="protein sequence ID" value="TCJ89785.1"/>
    <property type="molecule type" value="Genomic_DNA"/>
</dbReference>
<reference evidence="6 7" key="1">
    <citation type="submission" date="2019-03" db="EMBL/GenBank/DDBJ databases">
        <title>Genomic Encyclopedia of Type Strains, Phase IV (KMG-IV): sequencing the most valuable type-strain genomes for metagenomic binning, comparative biology and taxonomic classification.</title>
        <authorList>
            <person name="Goeker M."/>
        </authorList>
    </citation>
    <scope>NUCLEOTIDE SEQUENCE [LARGE SCALE GENOMIC DNA]</scope>
    <source>
        <strain evidence="6 7">DSM 44684</strain>
    </source>
</reference>
<keyword evidence="2 4" id="KW-0238">DNA-binding</keyword>
<dbReference type="PROSITE" id="PS50977">
    <property type="entry name" value="HTH_TETR_2"/>
    <property type="match status" value="1"/>
</dbReference>
<dbReference type="PANTHER" id="PTHR30055">
    <property type="entry name" value="HTH-TYPE TRANSCRIPTIONAL REGULATOR RUTR"/>
    <property type="match status" value="1"/>
</dbReference>
<dbReference type="Proteomes" id="UP000294856">
    <property type="component" value="Unassembled WGS sequence"/>
</dbReference>